<dbReference type="STRING" id="519442.Huta_2464"/>
<evidence type="ECO:0000313" key="1">
    <source>
        <dbReference type="EMBL" id="ACV12628.1"/>
    </source>
</evidence>
<keyword evidence="2" id="KW-1185">Reference proteome</keyword>
<dbReference type="Proteomes" id="UP000002071">
    <property type="component" value="Chromosome"/>
</dbReference>
<accession>C7NMI9</accession>
<evidence type="ECO:0000313" key="2">
    <source>
        <dbReference type="Proteomes" id="UP000002071"/>
    </source>
</evidence>
<dbReference type="PROSITE" id="PS51257">
    <property type="entry name" value="PROKAR_LIPOPROTEIN"/>
    <property type="match status" value="1"/>
</dbReference>
<dbReference type="KEGG" id="hut:Huta_2464"/>
<gene>
    <name evidence="1" type="ordered locus">Huta_2464</name>
</gene>
<dbReference type="AlphaFoldDB" id="C7NMI9"/>
<protein>
    <recommendedName>
        <fullName evidence="3">Lipoprotein</fullName>
    </recommendedName>
</protein>
<sequence>MRDHLLGAFCAFAVVLLVTGCVGTPDGEHTHSDHPVYLENLGSESATIDITVVRNATGETVHNQRYEVDPGEERKVYNTDRASPTGLETFEIRYTARNETKQVTVQTNKCFGSAHVVIQADGTPSSYYTTCRVDLLALTET</sequence>
<name>C7NMI9_HALUD</name>
<reference evidence="1 2" key="1">
    <citation type="journal article" date="2009" name="Stand. Genomic Sci.">
        <title>Complete genome sequence of Halorhabdus utahensis type strain (AX-2).</title>
        <authorList>
            <person name="Anderson I."/>
            <person name="Tindall B.J."/>
            <person name="Pomrenke H."/>
            <person name="Goker M."/>
            <person name="Lapidus A."/>
            <person name="Nolan M."/>
            <person name="Copeland A."/>
            <person name="Glavina Del Rio T."/>
            <person name="Chen F."/>
            <person name="Tice H."/>
            <person name="Cheng J.F."/>
            <person name="Lucas S."/>
            <person name="Chertkov O."/>
            <person name="Bruce D."/>
            <person name="Brettin T."/>
            <person name="Detter J.C."/>
            <person name="Han C."/>
            <person name="Goodwin L."/>
            <person name="Land M."/>
            <person name="Hauser L."/>
            <person name="Chang Y.J."/>
            <person name="Jeffries C.D."/>
            <person name="Pitluck S."/>
            <person name="Pati A."/>
            <person name="Mavromatis K."/>
            <person name="Ivanova N."/>
            <person name="Ovchinnikova G."/>
            <person name="Chen A."/>
            <person name="Palaniappan K."/>
            <person name="Chain P."/>
            <person name="Rohde M."/>
            <person name="Bristow J."/>
            <person name="Eisen J.A."/>
            <person name="Markowitz V."/>
            <person name="Hugenholtz P."/>
            <person name="Kyrpides N.C."/>
            <person name="Klenk H.P."/>
        </authorList>
    </citation>
    <scope>NUCLEOTIDE SEQUENCE [LARGE SCALE GENOMIC DNA]</scope>
    <source>
        <strain evidence="2">DSM 12940 / JCM 11049 / AX-2</strain>
    </source>
</reference>
<evidence type="ECO:0008006" key="3">
    <source>
        <dbReference type="Google" id="ProtNLM"/>
    </source>
</evidence>
<proteinExistence type="predicted"/>
<dbReference type="eggNOG" id="arCOG09402">
    <property type="taxonomic scope" value="Archaea"/>
</dbReference>
<organism evidence="1 2">
    <name type="scientific">Halorhabdus utahensis (strain DSM 12940 / JCM 11049 / AX-2)</name>
    <dbReference type="NCBI Taxonomy" id="519442"/>
    <lineage>
        <taxon>Archaea</taxon>
        <taxon>Methanobacteriati</taxon>
        <taxon>Methanobacteriota</taxon>
        <taxon>Stenosarchaea group</taxon>
        <taxon>Halobacteria</taxon>
        <taxon>Halobacteriales</taxon>
        <taxon>Haloarculaceae</taxon>
        <taxon>Halorhabdus</taxon>
    </lineage>
</organism>
<dbReference type="HOGENOM" id="CLU_1820981_0_0_2"/>
<dbReference type="EMBL" id="CP001687">
    <property type="protein sequence ID" value="ACV12628.1"/>
    <property type="molecule type" value="Genomic_DNA"/>
</dbReference>